<keyword evidence="2" id="KW-0548">Nucleotidyltransferase</keyword>
<dbReference type="SUPFAM" id="SSF53448">
    <property type="entry name" value="Nucleotide-diphospho-sugar transferases"/>
    <property type="match status" value="1"/>
</dbReference>
<keyword evidence="5" id="KW-1185">Reference proteome</keyword>
<dbReference type="NCBIfam" id="NF045761">
    <property type="entry name" value="NAMPUrTaseMurU"/>
    <property type="match status" value="1"/>
</dbReference>
<dbReference type="InterPro" id="IPR050065">
    <property type="entry name" value="GlmU-like"/>
</dbReference>
<evidence type="ECO:0000256" key="1">
    <source>
        <dbReference type="ARBA" id="ARBA00022679"/>
    </source>
</evidence>
<evidence type="ECO:0000259" key="3">
    <source>
        <dbReference type="Pfam" id="PF00483"/>
    </source>
</evidence>
<dbReference type="InterPro" id="IPR005835">
    <property type="entry name" value="NTP_transferase_dom"/>
</dbReference>
<dbReference type="PANTHER" id="PTHR43584">
    <property type="entry name" value="NUCLEOTIDYL TRANSFERASE"/>
    <property type="match status" value="1"/>
</dbReference>
<comment type="caution">
    <text evidence="4">The sequence shown here is derived from an EMBL/GenBank/DDBJ whole genome shotgun (WGS) entry which is preliminary data.</text>
</comment>
<dbReference type="Gene3D" id="3.90.550.10">
    <property type="entry name" value="Spore Coat Polysaccharide Biosynthesis Protein SpsA, Chain A"/>
    <property type="match status" value="1"/>
</dbReference>
<evidence type="ECO:0000256" key="2">
    <source>
        <dbReference type="ARBA" id="ARBA00022695"/>
    </source>
</evidence>
<keyword evidence="1" id="KW-0808">Transferase</keyword>
<organism evidence="4 5">
    <name type="scientific">Shewanella gaetbuli</name>
    <dbReference type="NCBI Taxonomy" id="220752"/>
    <lineage>
        <taxon>Bacteria</taxon>
        <taxon>Pseudomonadati</taxon>
        <taxon>Pseudomonadota</taxon>
        <taxon>Gammaproteobacteria</taxon>
        <taxon>Alteromonadales</taxon>
        <taxon>Shewanellaceae</taxon>
        <taxon>Shewanella</taxon>
    </lineage>
</organism>
<dbReference type="InterPro" id="IPR054790">
    <property type="entry name" value="MurU"/>
</dbReference>
<dbReference type="EMBL" id="JAKIKP010000002">
    <property type="protein sequence ID" value="MCL1141905.1"/>
    <property type="molecule type" value="Genomic_DNA"/>
</dbReference>
<dbReference type="AlphaFoldDB" id="A0A9X2CKR4"/>
<dbReference type="PANTHER" id="PTHR43584:SF8">
    <property type="entry name" value="N-ACETYLMURAMATE ALPHA-1-PHOSPHATE URIDYLYLTRANSFERASE"/>
    <property type="match status" value="1"/>
</dbReference>
<reference evidence="4" key="1">
    <citation type="submission" date="2022-01" db="EMBL/GenBank/DDBJ databases">
        <title>Whole genome-based taxonomy of the Shewanellaceae.</title>
        <authorList>
            <person name="Martin-Rodriguez A.J."/>
        </authorList>
    </citation>
    <scope>NUCLEOTIDE SEQUENCE</scope>
    <source>
        <strain evidence="4">DSM 16422</strain>
    </source>
</reference>
<dbReference type="Pfam" id="PF00483">
    <property type="entry name" value="NTP_transferase"/>
    <property type="match status" value="1"/>
</dbReference>
<evidence type="ECO:0000313" key="4">
    <source>
        <dbReference type="EMBL" id="MCL1141905.1"/>
    </source>
</evidence>
<protein>
    <submittedName>
        <fullName evidence="4">Nucleotidyltransferase family protein</fullName>
    </submittedName>
</protein>
<dbReference type="GO" id="GO:0016779">
    <property type="term" value="F:nucleotidyltransferase activity"/>
    <property type="evidence" value="ECO:0007669"/>
    <property type="project" value="UniProtKB-KW"/>
</dbReference>
<dbReference type="Proteomes" id="UP001139333">
    <property type="component" value="Unassembled WGS sequence"/>
</dbReference>
<feature type="domain" description="Nucleotidyl transferase" evidence="3">
    <location>
        <begin position="2"/>
        <end position="228"/>
    </location>
</feature>
<gene>
    <name evidence="4" type="ORF">L2672_04230</name>
</gene>
<sequence>MKAMILAAGRGERLRPLTDTLPKPLVHANGKPLIEYHLEKLAKIGITEVVINQAWLGHMLPEQLGNGERWGIEIHYSQENEALETAGGIKKALPLLGDEPFLLLNGDIYIDQLPDVFSALTTVETENLDGFIWLVDNPEHNLKGDFAFASKGSTKHAGDLSLNGQPCFTYSGMGIFSPKMFADLPQGSQPLGPLLRQSIVQAQTFGCHFTHFWCDVGTIERLKMLNHRLLSQTSKS</sequence>
<proteinExistence type="predicted"/>
<dbReference type="CDD" id="cd06422">
    <property type="entry name" value="NTP_transferase_like_1"/>
    <property type="match status" value="1"/>
</dbReference>
<accession>A0A9X2CKR4</accession>
<name>A0A9X2CKR4_9GAMM</name>
<evidence type="ECO:0000313" key="5">
    <source>
        <dbReference type="Proteomes" id="UP001139333"/>
    </source>
</evidence>
<dbReference type="InterPro" id="IPR029044">
    <property type="entry name" value="Nucleotide-diphossugar_trans"/>
</dbReference>
<dbReference type="RefSeq" id="WP_248994582.1">
    <property type="nucleotide sequence ID" value="NZ_JAKIKP010000002.1"/>
</dbReference>